<keyword evidence="3" id="KW-1185">Reference proteome</keyword>
<dbReference type="RefSeq" id="WP_306994465.1">
    <property type="nucleotide sequence ID" value="NZ_JAUSUT010000001.1"/>
</dbReference>
<dbReference type="Proteomes" id="UP001229651">
    <property type="component" value="Unassembled WGS sequence"/>
</dbReference>
<sequence length="85" mass="8768">MTIVGGRHGAPATGGAGSSTRPPAGTRPGSSAAEEIAARRARQVSVGKGFNTLRTGQVALVVQHRLGTEEVIIPGDHRRDNASER</sequence>
<protein>
    <submittedName>
        <fullName evidence="2">Uncharacterized protein</fullName>
    </submittedName>
</protein>
<evidence type="ECO:0000313" key="2">
    <source>
        <dbReference type="EMBL" id="MDQ0380482.1"/>
    </source>
</evidence>
<reference evidence="2 3" key="1">
    <citation type="submission" date="2023-07" db="EMBL/GenBank/DDBJ databases">
        <title>Sequencing the genomes of 1000 actinobacteria strains.</title>
        <authorList>
            <person name="Klenk H.-P."/>
        </authorList>
    </citation>
    <scope>NUCLEOTIDE SEQUENCE [LARGE SCALE GENOMIC DNA]</scope>
    <source>
        <strain evidence="2 3">DSM 45805</strain>
    </source>
</reference>
<feature type="region of interest" description="Disordered" evidence="1">
    <location>
        <begin position="1"/>
        <end position="40"/>
    </location>
</feature>
<comment type="caution">
    <text evidence="2">The sequence shown here is derived from an EMBL/GenBank/DDBJ whole genome shotgun (WGS) entry which is preliminary data.</text>
</comment>
<proteinExistence type="predicted"/>
<evidence type="ECO:0000256" key="1">
    <source>
        <dbReference type="SAM" id="MobiDB-lite"/>
    </source>
</evidence>
<evidence type="ECO:0000313" key="3">
    <source>
        <dbReference type="Proteomes" id="UP001229651"/>
    </source>
</evidence>
<accession>A0ABU0F099</accession>
<gene>
    <name evidence="2" type="ORF">FB470_004476</name>
</gene>
<organism evidence="2 3">
    <name type="scientific">Amycolatopsis thermophila</name>
    <dbReference type="NCBI Taxonomy" id="206084"/>
    <lineage>
        <taxon>Bacteria</taxon>
        <taxon>Bacillati</taxon>
        <taxon>Actinomycetota</taxon>
        <taxon>Actinomycetes</taxon>
        <taxon>Pseudonocardiales</taxon>
        <taxon>Pseudonocardiaceae</taxon>
        <taxon>Amycolatopsis</taxon>
    </lineage>
</organism>
<feature type="compositionally biased region" description="Gly residues" evidence="1">
    <location>
        <begin position="1"/>
        <end position="17"/>
    </location>
</feature>
<name>A0ABU0F099_9PSEU</name>
<dbReference type="EMBL" id="JAUSUT010000001">
    <property type="protein sequence ID" value="MDQ0380482.1"/>
    <property type="molecule type" value="Genomic_DNA"/>
</dbReference>